<reference evidence="5" key="2">
    <citation type="submission" date="2005-08" db="EMBL/GenBank/DDBJ databases">
        <title>Complete sequence of chromosome 1 of Nitrosospira multiformis ATCC 25196.</title>
        <authorList>
            <person name="Copeland A."/>
            <person name="Lucas S."/>
            <person name="Lapidus A."/>
            <person name="Barry K."/>
            <person name="Detter J.C."/>
            <person name="Glavina T."/>
            <person name="Hammon N."/>
            <person name="Israni S."/>
            <person name="Pitluck S."/>
            <person name="Chain P."/>
            <person name="Malfatti S."/>
            <person name="Shin M."/>
            <person name="Vergez L."/>
            <person name="Schmutz J."/>
            <person name="Larimer F."/>
            <person name="Land M."/>
            <person name="Hauser L."/>
            <person name="Kyrpides N."/>
            <person name="Lykidis A."/>
            <person name="Richardson P."/>
        </authorList>
    </citation>
    <scope>NUCLEOTIDE SEQUENCE [LARGE SCALE GENOMIC DNA]</scope>
    <source>
        <strain evidence="5">ATCC 25196 / NCIMB 11849 / C 71</strain>
    </source>
</reference>
<proteinExistence type="predicted"/>
<dbReference type="GO" id="GO:0000160">
    <property type="term" value="P:phosphorelay signal transduction system"/>
    <property type="evidence" value="ECO:0007669"/>
    <property type="project" value="InterPro"/>
</dbReference>
<accession>Q2YBM1</accession>
<evidence type="ECO:0000313" key="6">
    <source>
        <dbReference type="Proteomes" id="UP000236751"/>
    </source>
</evidence>
<dbReference type="GO" id="GO:0009116">
    <property type="term" value="P:nucleoside metabolic process"/>
    <property type="evidence" value="ECO:0007669"/>
    <property type="project" value="InterPro"/>
</dbReference>
<reference evidence="3" key="1">
    <citation type="submission" date="2005-08" db="EMBL/GenBank/DDBJ databases">
        <title>Complete sequence of Chromosome 1 of Nitrosospira multiformis ATCC 25196.</title>
        <authorList>
            <consortium name="US DOE Joint Genome Institute"/>
            <person name="Copeland A."/>
            <person name="Lucas S."/>
            <person name="Lapidus A."/>
            <person name="Barry K."/>
            <person name="Detter J.C."/>
            <person name="Glavina T."/>
            <person name="Hammon N."/>
            <person name="Israni S."/>
            <person name="Pitluck S."/>
            <person name="Chain P."/>
            <person name="Malfatti S."/>
            <person name="Shin M."/>
            <person name="Vergez L."/>
            <person name="Schmutz J."/>
            <person name="Larimer F."/>
            <person name="Land M."/>
            <person name="Hauser L."/>
            <person name="Kyrpides N."/>
            <person name="Lykidis A."/>
            <person name="Richardson P."/>
        </authorList>
    </citation>
    <scope>NUCLEOTIDE SEQUENCE</scope>
    <source>
        <strain evidence="3">ATCC 25196</strain>
    </source>
</reference>
<evidence type="ECO:0000313" key="3">
    <source>
        <dbReference type="EMBL" id="ABB73850.1"/>
    </source>
</evidence>
<keyword evidence="1" id="KW-0597">Phosphoprotein</keyword>
<evidence type="ECO:0000313" key="5">
    <source>
        <dbReference type="Proteomes" id="UP000002718"/>
    </source>
</evidence>
<dbReference type="GO" id="GO:0008930">
    <property type="term" value="F:methylthioadenosine nucleosidase activity"/>
    <property type="evidence" value="ECO:0007669"/>
    <property type="project" value="TreeGrafter"/>
</dbReference>
<dbReference type="Proteomes" id="UP000002718">
    <property type="component" value="Chromosome"/>
</dbReference>
<organism evidence="3 5">
    <name type="scientific">Nitrosospira multiformis (strain ATCC 25196 / NCIMB 11849 / C 71)</name>
    <dbReference type="NCBI Taxonomy" id="323848"/>
    <lineage>
        <taxon>Bacteria</taxon>
        <taxon>Pseudomonadati</taxon>
        <taxon>Pseudomonadota</taxon>
        <taxon>Betaproteobacteria</taxon>
        <taxon>Nitrosomonadales</taxon>
        <taxon>Nitrosomonadaceae</taxon>
        <taxon>Nitrosospira</taxon>
    </lineage>
</organism>
<dbReference type="PANTHER" id="PTHR46832">
    <property type="entry name" value="5'-METHYLTHIOADENOSINE/S-ADENOSYLHOMOCYSTEINE NUCLEOSIDASE"/>
    <property type="match status" value="1"/>
</dbReference>
<dbReference type="KEGG" id="nmu:Nmul_A0542"/>
<evidence type="ECO:0000256" key="1">
    <source>
        <dbReference type="PROSITE-ProRule" id="PRU00169"/>
    </source>
</evidence>
<name>Q2YBM1_NITMU</name>
<protein>
    <submittedName>
        <fullName evidence="4">Nucleoside phosphorylase</fullName>
    </submittedName>
    <submittedName>
        <fullName evidence="3">Response regulator receiver domain protein (CheY-like)</fullName>
    </submittedName>
</protein>
<dbReference type="GO" id="GO:0005829">
    <property type="term" value="C:cytosol"/>
    <property type="evidence" value="ECO:0007669"/>
    <property type="project" value="TreeGrafter"/>
</dbReference>
<dbReference type="Gene3D" id="3.40.50.2300">
    <property type="match status" value="1"/>
</dbReference>
<dbReference type="CDD" id="cd00156">
    <property type="entry name" value="REC"/>
    <property type="match status" value="1"/>
</dbReference>
<dbReference type="Pfam" id="PF01048">
    <property type="entry name" value="PNP_UDP_1"/>
    <property type="match status" value="1"/>
</dbReference>
<dbReference type="STRING" id="323848.Nmul_A0542"/>
<dbReference type="PANTHER" id="PTHR46832:SF1">
    <property type="entry name" value="5'-METHYLTHIOADENOSINE_S-ADENOSYLHOMOCYSTEINE NUCLEOSIDASE"/>
    <property type="match status" value="1"/>
</dbReference>
<reference evidence="4 6" key="4">
    <citation type="submission" date="2016-10" db="EMBL/GenBank/DDBJ databases">
        <authorList>
            <person name="de Groot N.N."/>
        </authorList>
    </citation>
    <scope>NUCLEOTIDE SEQUENCE [LARGE SCALE GENOMIC DNA]</scope>
    <source>
        <strain evidence="4 6">Nl13</strain>
    </source>
</reference>
<dbReference type="EMBL" id="CP000103">
    <property type="protein sequence ID" value="ABB73850.1"/>
    <property type="molecule type" value="Genomic_DNA"/>
</dbReference>
<dbReference type="eggNOG" id="COG0775">
    <property type="taxonomic scope" value="Bacteria"/>
</dbReference>
<dbReference type="PROSITE" id="PS50110">
    <property type="entry name" value="RESPONSE_REGULATORY"/>
    <property type="match status" value="1"/>
</dbReference>
<dbReference type="SUPFAM" id="SSF53167">
    <property type="entry name" value="Purine and uridine phosphorylases"/>
    <property type="match status" value="1"/>
</dbReference>
<dbReference type="InterPro" id="IPR001789">
    <property type="entry name" value="Sig_transdc_resp-reg_receiver"/>
</dbReference>
<sequence length="403" mass="44303">MKILIVDDEYRKVEEIFNVLADAGISCAGVKHETTAQAARILLRRQDYDLLIIDLHLPAAIGGKPDNEGGITFLDMIRLDEKVKLPASVLFITGREELIESAYTKVIERGAILCQYHSDSDEWKKILIGRAKYDSQRLARDEQVDVVIVTALRNPELDAVLNLPYQWIQKRIKDDPLTYHYGKIPRIDSNISVVAVSPNRKGMPSSAAVASKLALMFKPKILLMVGICAGIRDKCSLGDIIVADPTWDWGSGKHGLDSNGSPVFHAAPRQVPLNSALSQVASDLANDESVMNGIRKGWSEEVPGGKLKVHIGPMASGASVIADDRSARLIAIQQHRELIAIEMEAYAVMAAAEYTSIPNLTAMIIKSVCDFADAEKNDTWQKYASYTSAAFADQLFRNSNISV</sequence>
<dbReference type="eggNOG" id="COG0745">
    <property type="taxonomic scope" value="Bacteria"/>
</dbReference>
<gene>
    <name evidence="3" type="ordered locus">Nmul_A0542</name>
    <name evidence="4" type="ORF">SAMN05216403_101283</name>
</gene>
<evidence type="ECO:0000259" key="2">
    <source>
        <dbReference type="PROSITE" id="PS50110"/>
    </source>
</evidence>
<dbReference type="AlphaFoldDB" id="Q2YBM1"/>
<dbReference type="GO" id="GO:0019284">
    <property type="term" value="P:L-methionine salvage from S-adenosylmethionine"/>
    <property type="evidence" value="ECO:0007669"/>
    <property type="project" value="TreeGrafter"/>
</dbReference>
<dbReference type="HOGENOM" id="CLU_055125_0_0_4"/>
<feature type="domain" description="Response regulatory" evidence="2">
    <location>
        <begin position="2"/>
        <end position="132"/>
    </location>
</feature>
<dbReference type="InterPro" id="IPR000845">
    <property type="entry name" value="Nucleoside_phosphorylase_d"/>
</dbReference>
<keyword evidence="5" id="KW-1185">Reference proteome</keyword>
<dbReference type="Gene3D" id="3.40.50.1580">
    <property type="entry name" value="Nucleoside phosphorylase domain"/>
    <property type="match status" value="1"/>
</dbReference>
<dbReference type="EMBL" id="FNVK01000001">
    <property type="protein sequence ID" value="SEF43376.1"/>
    <property type="molecule type" value="Genomic_DNA"/>
</dbReference>
<dbReference type="Proteomes" id="UP000236751">
    <property type="component" value="Unassembled WGS sequence"/>
</dbReference>
<dbReference type="InterPro" id="IPR035994">
    <property type="entry name" value="Nucleoside_phosphorylase_sf"/>
</dbReference>
<dbReference type="OrthoDB" id="2988699at2"/>
<dbReference type="GO" id="GO:0008782">
    <property type="term" value="F:adenosylhomocysteine nucleosidase activity"/>
    <property type="evidence" value="ECO:0007669"/>
    <property type="project" value="TreeGrafter"/>
</dbReference>
<reference evidence="3 5" key="3">
    <citation type="journal article" date="2008" name="Appl. Environ. Microbiol.">
        <title>Complete genome sequence of Nitrosospira multiformis, an ammonia-oxidizing bacterium from the soil environment.</title>
        <authorList>
            <person name="Norton J.M."/>
            <person name="Klotz M.G."/>
            <person name="Stein L.Y."/>
            <person name="Arp D.J."/>
            <person name="Bottomley P.J."/>
            <person name="Chain P.S."/>
            <person name="Hauser L.J."/>
            <person name="Land M.L."/>
            <person name="Larimer F.W."/>
            <person name="Shin M.W."/>
            <person name="Starkenburg S.R."/>
        </authorList>
    </citation>
    <scope>NUCLEOTIDE SEQUENCE [LARGE SCALE GENOMIC DNA]</scope>
    <source>
        <strain evidence="3">ATCC 25196</strain>
        <strain evidence="5">ATCC 25196 / NCIMB 11849 / C 71</strain>
    </source>
</reference>
<dbReference type="RefSeq" id="WP_011379904.1">
    <property type="nucleotide sequence ID" value="NC_007614.1"/>
</dbReference>
<feature type="modified residue" description="4-aspartylphosphate" evidence="1">
    <location>
        <position position="54"/>
    </location>
</feature>
<evidence type="ECO:0000313" key="4">
    <source>
        <dbReference type="EMBL" id="SEF43376.1"/>
    </source>
</evidence>